<dbReference type="GO" id="GO:0006412">
    <property type="term" value="P:translation"/>
    <property type="evidence" value="ECO:0007669"/>
    <property type="project" value="UniProtKB-UniRule"/>
</dbReference>
<name>A0A7C4FDP6_THEPE</name>
<evidence type="ECO:0000256" key="1">
    <source>
        <dbReference type="ARBA" id="ARBA00022980"/>
    </source>
</evidence>
<keyword evidence="2 3" id="KW-0687">Ribonucleoprotein</keyword>
<sequence>MKVFDIGRICVKTSGREAGRKCVIVDIIDDKFVLVTGPKQLTGVKRRRANVKHLEPLQYKIQIPKGASDEEVLHALGKAGLLEMMREPVKPVLSLVQRSSRGVYTRGES</sequence>
<organism evidence="5">
    <name type="scientific">Thermofilum pendens</name>
    <dbReference type="NCBI Taxonomy" id="2269"/>
    <lineage>
        <taxon>Archaea</taxon>
        <taxon>Thermoproteota</taxon>
        <taxon>Thermoprotei</taxon>
        <taxon>Thermofilales</taxon>
        <taxon>Thermofilaceae</taxon>
        <taxon>Thermofilum</taxon>
    </lineage>
</organism>
<dbReference type="PANTHER" id="PTHR11127">
    <property type="entry name" value="60S RIBOSOMAL PROTEIN L14"/>
    <property type="match status" value="1"/>
</dbReference>
<gene>
    <name evidence="3" type="primary">rpl14e</name>
    <name evidence="5" type="ORF">ENV17_03770</name>
</gene>
<evidence type="ECO:0000256" key="2">
    <source>
        <dbReference type="ARBA" id="ARBA00023274"/>
    </source>
</evidence>
<dbReference type="AlphaFoldDB" id="A0A7C4FDP6"/>
<dbReference type="InterPro" id="IPR014722">
    <property type="entry name" value="Rib_uL2_dom2"/>
</dbReference>
<evidence type="ECO:0000256" key="3">
    <source>
        <dbReference type="HAMAP-Rule" id="MF_00721"/>
    </source>
</evidence>
<dbReference type="FunFam" id="2.30.30.30:FF:000045">
    <property type="entry name" value="50S ribosomal protein L14e"/>
    <property type="match status" value="1"/>
</dbReference>
<dbReference type="InterPro" id="IPR005824">
    <property type="entry name" value="KOW"/>
</dbReference>
<dbReference type="HAMAP" id="MF_00721">
    <property type="entry name" value="Ribosomal_eL14"/>
    <property type="match status" value="1"/>
</dbReference>
<protein>
    <recommendedName>
        <fullName evidence="3">Large ribosomal subunit protein eL14</fullName>
    </recommendedName>
</protein>
<evidence type="ECO:0000313" key="5">
    <source>
        <dbReference type="EMBL" id="HGI43488.1"/>
    </source>
</evidence>
<reference evidence="5" key="1">
    <citation type="journal article" date="2020" name="mSystems">
        <title>Genome- and Community-Level Interaction Insights into Carbon Utilization and Element Cycling Functions of Hydrothermarchaeota in Hydrothermal Sediment.</title>
        <authorList>
            <person name="Zhou Z."/>
            <person name="Liu Y."/>
            <person name="Xu W."/>
            <person name="Pan J."/>
            <person name="Luo Z.H."/>
            <person name="Li M."/>
        </authorList>
    </citation>
    <scope>NUCLEOTIDE SEQUENCE [LARGE SCALE GENOMIC DNA]</scope>
    <source>
        <strain evidence="5">SpSt-735</strain>
    </source>
</reference>
<feature type="domain" description="KOW" evidence="4">
    <location>
        <begin position="7"/>
        <end position="35"/>
    </location>
</feature>
<dbReference type="NCBIfam" id="NF003320">
    <property type="entry name" value="PRK04333.1"/>
    <property type="match status" value="1"/>
</dbReference>
<dbReference type="GO" id="GO:0003723">
    <property type="term" value="F:RNA binding"/>
    <property type="evidence" value="ECO:0007669"/>
    <property type="project" value="InterPro"/>
</dbReference>
<comment type="caution">
    <text evidence="5">The sequence shown here is derived from an EMBL/GenBank/DDBJ whole genome shotgun (WGS) entry which is preliminary data.</text>
</comment>
<dbReference type="SUPFAM" id="SSF50104">
    <property type="entry name" value="Translation proteins SH3-like domain"/>
    <property type="match status" value="1"/>
</dbReference>
<evidence type="ECO:0000259" key="4">
    <source>
        <dbReference type="Pfam" id="PF00467"/>
    </source>
</evidence>
<dbReference type="Gene3D" id="2.30.30.30">
    <property type="match status" value="1"/>
</dbReference>
<comment type="similarity">
    <text evidence="3">Belongs to the eukaryotic ribosomal protein eL14 family.</text>
</comment>
<dbReference type="EMBL" id="DTFI01000090">
    <property type="protein sequence ID" value="HGI43488.1"/>
    <property type="molecule type" value="Genomic_DNA"/>
</dbReference>
<accession>A0A7C4FDP6</accession>
<dbReference type="InterPro" id="IPR039660">
    <property type="entry name" value="Ribosomal_eL14"/>
</dbReference>
<dbReference type="CDD" id="cd23702">
    <property type="entry name" value="eL14"/>
    <property type="match status" value="1"/>
</dbReference>
<proteinExistence type="inferred from homology"/>
<dbReference type="GO" id="GO:0003735">
    <property type="term" value="F:structural constituent of ribosome"/>
    <property type="evidence" value="ECO:0007669"/>
    <property type="project" value="InterPro"/>
</dbReference>
<dbReference type="GO" id="GO:0042273">
    <property type="term" value="P:ribosomal large subunit biogenesis"/>
    <property type="evidence" value="ECO:0007669"/>
    <property type="project" value="TreeGrafter"/>
</dbReference>
<dbReference type="GO" id="GO:0022625">
    <property type="term" value="C:cytosolic large ribosomal subunit"/>
    <property type="evidence" value="ECO:0007669"/>
    <property type="project" value="TreeGrafter"/>
</dbReference>
<dbReference type="Pfam" id="PF00467">
    <property type="entry name" value="KOW"/>
    <property type="match status" value="1"/>
</dbReference>
<dbReference type="PANTHER" id="PTHR11127:SF2">
    <property type="entry name" value="LARGE RIBOSOMAL SUBUNIT PROTEIN EL14"/>
    <property type="match status" value="1"/>
</dbReference>
<keyword evidence="1 3" id="KW-0689">Ribosomal protein</keyword>
<dbReference type="InterPro" id="IPR008991">
    <property type="entry name" value="Translation_prot_SH3-like_sf"/>
</dbReference>
<dbReference type="InterPro" id="IPR023651">
    <property type="entry name" value="Ribosomal_eL14_arc"/>
</dbReference>